<evidence type="ECO:0000313" key="2">
    <source>
        <dbReference type="EMBL" id="KRN82617.1"/>
    </source>
</evidence>
<evidence type="ECO:0000259" key="1">
    <source>
        <dbReference type="Pfam" id="PF07872"/>
    </source>
</evidence>
<dbReference type="InterPro" id="IPR012454">
    <property type="entry name" value="DUF1659"/>
</dbReference>
<dbReference type="OrthoDB" id="2324006at2"/>
<protein>
    <recommendedName>
        <fullName evidence="1">DUF1659 domain-containing protein</fullName>
    </recommendedName>
</protein>
<proteinExistence type="predicted"/>
<evidence type="ECO:0000313" key="5">
    <source>
        <dbReference type="Proteomes" id="UP000190935"/>
    </source>
</evidence>
<reference evidence="3" key="2">
    <citation type="submission" date="2016-11" db="EMBL/GenBank/DDBJ databases">
        <authorList>
            <person name="Jaros S."/>
            <person name="Januszkiewicz K."/>
            <person name="Wedrychowicz H."/>
        </authorList>
    </citation>
    <scope>NUCLEOTIDE SEQUENCE [LARGE SCALE GENOMIC DNA]</scope>
    <source>
        <strain evidence="3">ACA-DC 1533</strain>
    </source>
</reference>
<dbReference type="EMBL" id="JQBK01000049">
    <property type="protein sequence ID" value="KRN82617.1"/>
    <property type="molecule type" value="Genomic_DNA"/>
</dbReference>
<dbReference type="Proteomes" id="UP000190935">
    <property type="component" value="Chromosome I"/>
</dbReference>
<reference evidence="2 4" key="1">
    <citation type="journal article" date="2015" name="Genome Announc.">
        <title>Expanding the biotechnology potential of lactobacilli through comparative genomics of 213 strains and associated genera.</title>
        <authorList>
            <person name="Sun Z."/>
            <person name="Harris H.M."/>
            <person name="McCann A."/>
            <person name="Guo C."/>
            <person name="Argimon S."/>
            <person name="Zhang W."/>
            <person name="Yang X."/>
            <person name="Jeffery I.B."/>
            <person name="Cooney J.C."/>
            <person name="Kagawa T.F."/>
            <person name="Liu W."/>
            <person name="Song Y."/>
            <person name="Salvetti E."/>
            <person name="Wrobel A."/>
            <person name="Rasinkangas P."/>
            <person name="Parkhill J."/>
            <person name="Rea M.C."/>
            <person name="O'Sullivan O."/>
            <person name="Ritari J."/>
            <person name="Douillard F.P."/>
            <person name="Paul Ross R."/>
            <person name="Yang R."/>
            <person name="Briner A.E."/>
            <person name="Felis G.E."/>
            <person name="de Vos W.M."/>
            <person name="Barrangou R."/>
            <person name="Klaenhammer T.R."/>
            <person name="Caufield P.W."/>
            <person name="Cui Y."/>
            <person name="Zhang H."/>
            <person name="O'Toole P.W."/>
        </authorList>
    </citation>
    <scope>NUCLEOTIDE SEQUENCE [LARGE SCALE GENOMIC DNA]</scope>
    <source>
        <strain evidence="2 4">DSM 15353</strain>
    </source>
</reference>
<accession>A0A0R2JZB8</accession>
<sequence length="68" mass="7348">MSQKWSKTGIKVKTGTAEGDFRDRSFNNLAEDATSEKIFAFAGIVAQLTGEPHVETAVTVSSELADEE</sequence>
<dbReference type="KEGG" id="laca:LAC1533_1968"/>
<dbReference type="AlphaFoldDB" id="A0A0R2JZB8"/>
<dbReference type="GeneID" id="95350075"/>
<organism evidence="2 4">
    <name type="scientific">Ligilactobacillus acidipiscis</name>
    <dbReference type="NCBI Taxonomy" id="89059"/>
    <lineage>
        <taxon>Bacteria</taxon>
        <taxon>Bacillati</taxon>
        <taxon>Bacillota</taxon>
        <taxon>Bacilli</taxon>
        <taxon>Lactobacillales</taxon>
        <taxon>Lactobacillaceae</taxon>
        <taxon>Ligilactobacillus</taxon>
    </lineage>
</organism>
<dbReference type="PATRIC" id="fig|89059.3.peg.1674"/>
<dbReference type="Pfam" id="PF07872">
    <property type="entry name" value="DUF1659"/>
    <property type="match status" value="1"/>
</dbReference>
<evidence type="ECO:0000313" key="3">
    <source>
        <dbReference type="EMBL" id="SFV41391.1"/>
    </source>
</evidence>
<name>A0A0R2JZB8_9LACO</name>
<gene>
    <name evidence="2" type="ORF">IV43_GL001565</name>
    <name evidence="3" type="ORF">LAC1533_1968</name>
</gene>
<dbReference type="EMBL" id="LT630287">
    <property type="protein sequence ID" value="SFV41391.1"/>
    <property type="molecule type" value="Genomic_DNA"/>
</dbReference>
<feature type="domain" description="DUF1659" evidence="1">
    <location>
        <begin position="9"/>
        <end position="65"/>
    </location>
</feature>
<reference evidence="5" key="3">
    <citation type="submission" date="2016-11" db="EMBL/GenBank/DDBJ databases">
        <authorList>
            <person name="Papadimitriou K."/>
        </authorList>
    </citation>
    <scope>NUCLEOTIDE SEQUENCE [LARGE SCALE GENOMIC DNA]</scope>
    <source>
        <strain evidence="5">ACA-DC 1533</strain>
    </source>
</reference>
<evidence type="ECO:0000313" key="4">
    <source>
        <dbReference type="Proteomes" id="UP000051491"/>
    </source>
</evidence>
<dbReference type="STRING" id="89059.LAC1533_1968"/>
<dbReference type="RefSeq" id="WP_010498667.1">
    <property type="nucleotide sequence ID" value="NZ_DAIMTB010000078.1"/>
</dbReference>
<dbReference type="Proteomes" id="UP000051491">
    <property type="component" value="Unassembled WGS sequence"/>
</dbReference>